<dbReference type="InterPro" id="IPR008254">
    <property type="entry name" value="Flavodoxin/NO_synth"/>
</dbReference>
<dbReference type="GO" id="GO:0010181">
    <property type="term" value="F:FMN binding"/>
    <property type="evidence" value="ECO:0007669"/>
    <property type="project" value="InterPro"/>
</dbReference>
<organism evidence="4 5">
    <name type="scientific">Candidatus Mediterraneibacter faecigallinarum</name>
    <dbReference type="NCBI Taxonomy" id="2838669"/>
    <lineage>
        <taxon>Bacteria</taxon>
        <taxon>Bacillati</taxon>
        <taxon>Bacillota</taxon>
        <taxon>Clostridia</taxon>
        <taxon>Lachnospirales</taxon>
        <taxon>Lachnospiraceae</taxon>
        <taxon>Mediterraneibacter</taxon>
    </lineage>
</organism>
<dbReference type="GO" id="GO:0016651">
    <property type="term" value="F:oxidoreductase activity, acting on NAD(P)H"/>
    <property type="evidence" value="ECO:0007669"/>
    <property type="project" value="UniProtKB-ARBA"/>
</dbReference>
<name>A0A9D2NY12_9FIRM</name>
<evidence type="ECO:0000313" key="5">
    <source>
        <dbReference type="Proteomes" id="UP000823894"/>
    </source>
</evidence>
<feature type="compositionally biased region" description="Polar residues" evidence="1">
    <location>
        <begin position="28"/>
        <end position="40"/>
    </location>
</feature>
<dbReference type="InterPro" id="IPR029039">
    <property type="entry name" value="Flavoprotein-like_sf"/>
</dbReference>
<evidence type="ECO:0000259" key="3">
    <source>
        <dbReference type="Pfam" id="PF12682"/>
    </source>
</evidence>
<proteinExistence type="predicted"/>
<comment type="caution">
    <text evidence="4">The sequence shown here is derived from an EMBL/GenBank/DDBJ whole genome shotgun (WGS) entry which is preliminary data.</text>
</comment>
<evidence type="ECO:0000313" key="4">
    <source>
        <dbReference type="EMBL" id="HJC39114.1"/>
    </source>
</evidence>
<protein>
    <submittedName>
        <fullName evidence="4">Flavodoxin</fullName>
    </submittedName>
</protein>
<feature type="signal peptide" evidence="2">
    <location>
        <begin position="1"/>
        <end position="24"/>
    </location>
</feature>
<evidence type="ECO:0000256" key="1">
    <source>
        <dbReference type="SAM" id="MobiDB-lite"/>
    </source>
</evidence>
<feature type="compositionally biased region" description="Low complexity" evidence="1">
    <location>
        <begin position="48"/>
        <end position="68"/>
    </location>
</feature>
<accession>A0A9D2NY12</accession>
<feature type="domain" description="Flavodoxin-like" evidence="3">
    <location>
        <begin position="104"/>
        <end position="244"/>
    </location>
</feature>
<feature type="chain" id="PRO_5038897955" evidence="2">
    <location>
        <begin position="25"/>
        <end position="248"/>
    </location>
</feature>
<reference evidence="4" key="2">
    <citation type="submission" date="2021-04" db="EMBL/GenBank/DDBJ databases">
        <authorList>
            <person name="Gilroy R."/>
        </authorList>
    </citation>
    <scope>NUCLEOTIDE SEQUENCE</scope>
    <source>
        <strain evidence="4">ChiGjej1B1-1692</strain>
    </source>
</reference>
<dbReference type="PANTHER" id="PTHR39201">
    <property type="entry name" value="EXPORTED PROTEIN-RELATED"/>
    <property type="match status" value="1"/>
</dbReference>
<dbReference type="PROSITE" id="PS51257">
    <property type="entry name" value="PROKAR_LIPOPROTEIN"/>
    <property type="match status" value="1"/>
</dbReference>
<sequence>MGLKKRYAAILLTAALAVSMSACGAAEDSSSGQSASQTDATAEKNETDTGADSSSADASADGSAADGTQSTGGSNILIAYFTAAENSGVDAEASASYSDVDGEAKGRMQALAEMIQAETGGDLFSIRTEETYPADGGELIDYAADEQDEDARPALTSHIENLDSYDTIFIGYPIWWGIAAWPVDSFVENNDFTGKTVIPFATSSSSGMGESGQLLADLAGTGDWQEGQRFRSGADEADVQEWVNGLGL</sequence>
<reference evidence="4" key="1">
    <citation type="journal article" date="2021" name="PeerJ">
        <title>Extensive microbial diversity within the chicken gut microbiome revealed by metagenomics and culture.</title>
        <authorList>
            <person name="Gilroy R."/>
            <person name="Ravi A."/>
            <person name="Getino M."/>
            <person name="Pursley I."/>
            <person name="Horton D.L."/>
            <person name="Alikhan N.F."/>
            <person name="Baker D."/>
            <person name="Gharbi K."/>
            <person name="Hall N."/>
            <person name="Watson M."/>
            <person name="Adriaenssens E.M."/>
            <person name="Foster-Nyarko E."/>
            <person name="Jarju S."/>
            <person name="Secka A."/>
            <person name="Antonio M."/>
            <person name="Oren A."/>
            <person name="Chaudhuri R.R."/>
            <person name="La Ragione R."/>
            <person name="Hildebrand F."/>
            <person name="Pallen M.J."/>
        </authorList>
    </citation>
    <scope>NUCLEOTIDE SEQUENCE</scope>
    <source>
        <strain evidence="4">ChiGjej1B1-1692</strain>
    </source>
</reference>
<dbReference type="AlphaFoldDB" id="A0A9D2NY12"/>
<dbReference type="SUPFAM" id="SSF52218">
    <property type="entry name" value="Flavoproteins"/>
    <property type="match status" value="1"/>
</dbReference>
<keyword evidence="2" id="KW-0732">Signal</keyword>
<evidence type="ECO:0000256" key="2">
    <source>
        <dbReference type="SAM" id="SignalP"/>
    </source>
</evidence>
<dbReference type="EMBL" id="DWWK01000134">
    <property type="protein sequence ID" value="HJC39114.1"/>
    <property type="molecule type" value="Genomic_DNA"/>
</dbReference>
<feature type="region of interest" description="Disordered" evidence="1">
    <location>
        <begin position="26"/>
        <end position="69"/>
    </location>
</feature>
<dbReference type="PANTHER" id="PTHR39201:SF1">
    <property type="entry name" value="FLAVODOXIN-LIKE DOMAIN-CONTAINING PROTEIN"/>
    <property type="match status" value="1"/>
</dbReference>
<dbReference type="Pfam" id="PF12682">
    <property type="entry name" value="Flavodoxin_4"/>
    <property type="match status" value="1"/>
</dbReference>
<dbReference type="Gene3D" id="3.40.50.360">
    <property type="match status" value="1"/>
</dbReference>
<dbReference type="Proteomes" id="UP000823894">
    <property type="component" value="Unassembled WGS sequence"/>
</dbReference>
<gene>
    <name evidence="4" type="ORF">H9757_08675</name>
</gene>